<feature type="transmembrane region" description="Helical" evidence="6">
    <location>
        <begin position="27"/>
        <end position="52"/>
    </location>
</feature>
<organism evidence="7 8">
    <name type="scientific">Abrus precatorius</name>
    <name type="common">Indian licorice</name>
    <name type="synonym">Glycine abrus</name>
    <dbReference type="NCBI Taxonomy" id="3816"/>
    <lineage>
        <taxon>Eukaryota</taxon>
        <taxon>Viridiplantae</taxon>
        <taxon>Streptophyta</taxon>
        <taxon>Embryophyta</taxon>
        <taxon>Tracheophyta</taxon>
        <taxon>Spermatophyta</taxon>
        <taxon>Magnoliopsida</taxon>
        <taxon>eudicotyledons</taxon>
        <taxon>Gunneridae</taxon>
        <taxon>Pentapetalae</taxon>
        <taxon>rosids</taxon>
        <taxon>fabids</taxon>
        <taxon>Fabales</taxon>
        <taxon>Fabaceae</taxon>
        <taxon>Papilionoideae</taxon>
        <taxon>50 kb inversion clade</taxon>
        <taxon>NPAAA clade</taxon>
        <taxon>indigoferoid/millettioid clade</taxon>
        <taxon>Abreae</taxon>
        <taxon>Abrus</taxon>
    </lineage>
</organism>
<evidence type="ECO:0000256" key="6">
    <source>
        <dbReference type="RuleBase" id="RU004914"/>
    </source>
</evidence>
<feature type="transmembrane region" description="Helical" evidence="6">
    <location>
        <begin position="58"/>
        <end position="85"/>
    </location>
</feature>
<dbReference type="GO" id="GO:0042910">
    <property type="term" value="F:xenobiotic transmembrane transporter activity"/>
    <property type="evidence" value="ECO:0007669"/>
    <property type="project" value="InterPro"/>
</dbReference>
<keyword evidence="3 6" id="KW-0812">Transmembrane</keyword>
<protein>
    <recommendedName>
        <fullName evidence="6">Protein DETOXIFICATION</fullName>
    </recommendedName>
    <alternativeName>
        <fullName evidence="6">Multidrug and toxic compound extrusion protein</fullName>
    </alternativeName>
</protein>
<feature type="transmembrane region" description="Helical" evidence="6">
    <location>
        <begin position="245"/>
        <end position="264"/>
    </location>
</feature>
<dbReference type="GeneID" id="113870824"/>
<accession>A0A8B8M562</accession>
<feature type="transmembrane region" description="Helical" evidence="6">
    <location>
        <begin position="284"/>
        <end position="304"/>
    </location>
</feature>
<dbReference type="AlphaFoldDB" id="A0A8B8M562"/>
<sequence length="477" mass="52002">MEENLLEKHVEQQRVTWHAFSEEMKRICCVAGPMVAVISSQYLLQVVSTMIVGHLGELYLSSAALAISLAGVTGFSLLMGMASGLETICGQAYGAQQYQRIGMQTYSAIFSLVLVCLPLSLLWINIEKILVFIGQDPLISHEAGKFTVWLIPALFAYAILQPLVRYFQMQSLLLPMFTISCVTLSVHIPLCWALVFKTGLKNVGGALAVSISLWSNVIFLGLYMRYSSACAKTRAPISVEMFKGIWEFFRFAIPSAIMICLEWWSFELLVLLSGLLPNPQLETSVLSVCLNTISTLYTIPFGIGAAASTRVSNELGAGNSHGARVAVLAAMSLAVMETSVVSATLFACRHVFGYIFSNEKEVVDYVTVMAPLVCISVILDSIQGVLTGFARGCGWQHLGVFVNLGAFYLCGIPIAALLAFFVQLRGIGLWIGIQSGSFVQTVLLAIITGCINWEQQATKARKRLFAAQISSDNNILV</sequence>
<dbReference type="GO" id="GO:0015297">
    <property type="term" value="F:antiporter activity"/>
    <property type="evidence" value="ECO:0007669"/>
    <property type="project" value="InterPro"/>
</dbReference>
<keyword evidence="7" id="KW-1185">Reference proteome</keyword>
<dbReference type="GO" id="GO:1990961">
    <property type="term" value="P:xenobiotic detoxification by transmembrane export across the plasma membrane"/>
    <property type="evidence" value="ECO:0007669"/>
    <property type="project" value="InterPro"/>
</dbReference>
<feature type="transmembrane region" description="Helical" evidence="6">
    <location>
        <begin position="202"/>
        <end position="224"/>
    </location>
</feature>
<dbReference type="CDD" id="cd13132">
    <property type="entry name" value="MATE_eukaryotic"/>
    <property type="match status" value="1"/>
</dbReference>
<name>A0A8B8M562_ABRPR</name>
<feature type="transmembrane region" description="Helical" evidence="6">
    <location>
        <begin position="398"/>
        <end position="421"/>
    </location>
</feature>
<feature type="transmembrane region" description="Helical" evidence="6">
    <location>
        <begin position="176"/>
        <end position="196"/>
    </location>
</feature>
<evidence type="ECO:0000256" key="3">
    <source>
        <dbReference type="ARBA" id="ARBA00022692"/>
    </source>
</evidence>
<evidence type="ECO:0000313" key="8">
    <source>
        <dbReference type="RefSeq" id="XP_027363113.1"/>
    </source>
</evidence>
<reference evidence="7" key="1">
    <citation type="journal article" date="2019" name="Toxins">
        <title>Detection of Abrin-Like and Prepropulchellin-Like Toxin Genes and Transcripts Using Whole Genome Sequencing and Full-Length Transcript Sequencing of Abrus precatorius.</title>
        <authorList>
            <person name="Hovde B.T."/>
            <person name="Daligault H.E."/>
            <person name="Hanschen E.R."/>
            <person name="Kunde Y.A."/>
            <person name="Johnson M.B."/>
            <person name="Starkenburg S.R."/>
            <person name="Johnson S.L."/>
        </authorList>
    </citation>
    <scope>NUCLEOTIDE SEQUENCE [LARGE SCALE GENOMIC DNA]</scope>
</reference>
<evidence type="ECO:0000256" key="4">
    <source>
        <dbReference type="ARBA" id="ARBA00022989"/>
    </source>
</evidence>
<gene>
    <name evidence="8" type="primary">LOC113870824</name>
</gene>
<feature type="transmembrane region" description="Helical" evidence="6">
    <location>
        <begin position="325"/>
        <end position="346"/>
    </location>
</feature>
<reference evidence="8" key="2">
    <citation type="submission" date="2025-08" db="UniProtKB">
        <authorList>
            <consortium name="RefSeq"/>
        </authorList>
    </citation>
    <scope>IDENTIFICATION</scope>
    <source>
        <tissue evidence="8">Young leaves</tissue>
    </source>
</reference>
<comment type="similarity">
    <text evidence="2 6">Belongs to the multi antimicrobial extrusion (MATE) (TC 2.A.66.1) family.</text>
</comment>
<feature type="transmembrane region" description="Helical" evidence="6">
    <location>
        <begin position="146"/>
        <end position="164"/>
    </location>
</feature>
<dbReference type="OrthoDB" id="2126698at2759"/>
<evidence type="ECO:0000256" key="2">
    <source>
        <dbReference type="ARBA" id="ARBA00010199"/>
    </source>
</evidence>
<dbReference type="NCBIfam" id="TIGR00797">
    <property type="entry name" value="matE"/>
    <property type="match status" value="1"/>
</dbReference>
<dbReference type="InterPro" id="IPR002528">
    <property type="entry name" value="MATE_fam"/>
</dbReference>
<dbReference type="RefSeq" id="XP_027363113.1">
    <property type="nucleotide sequence ID" value="XM_027507312.1"/>
</dbReference>
<feature type="transmembrane region" description="Helical" evidence="6">
    <location>
        <begin position="106"/>
        <end position="126"/>
    </location>
</feature>
<dbReference type="Proteomes" id="UP000694853">
    <property type="component" value="Unplaced"/>
</dbReference>
<feature type="transmembrane region" description="Helical" evidence="6">
    <location>
        <begin position="427"/>
        <end position="453"/>
    </location>
</feature>
<evidence type="ECO:0000256" key="1">
    <source>
        <dbReference type="ARBA" id="ARBA00004141"/>
    </source>
</evidence>
<dbReference type="GO" id="GO:0016020">
    <property type="term" value="C:membrane"/>
    <property type="evidence" value="ECO:0007669"/>
    <property type="project" value="UniProtKB-SubCell"/>
</dbReference>
<dbReference type="Pfam" id="PF01554">
    <property type="entry name" value="MatE"/>
    <property type="match status" value="2"/>
</dbReference>
<evidence type="ECO:0000256" key="5">
    <source>
        <dbReference type="ARBA" id="ARBA00023136"/>
    </source>
</evidence>
<feature type="transmembrane region" description="Helical" evidence="6">
    <location>
        <begin position="366"/>
        <end position="386"/>
    </location>
</feature>
<dbReference type="KEGG" id="aprc:113870824"/>
<proteinExistence type="inferred from homology"/>
<evidence type="ECO:0000313" key="7">
    <source>
        <dbReference type="Proteomes" id="UP000694853"/>
    </source>
</evidence>
<comment type="subcellular location">
    <subcellularLocation>
        <location evidence="1">Membrane</location>
        <topology evidence="1">Multi-pass membrane protein</topology>
    </subcellularLocation>
</comment>
<keyword evidence="4 6" id="KW-1133">Transmembrane helix</keyword>
<dbReference type="PANTHER" id="PTHR11206">
    <property type="entry name" value="MULTIDRUG RESISTANCE PROTEIN"/>
    <property type="match status" value="1"/>
</dbReference>
<keyword evidence="5 6" id="KW-0472">Membrane</keyword>
<dbReference type="InterPro" id="IPR045069">
    <property type="entry name" value="MATE_euk"/>
</dbReference>